<accession>A0A9D2JWA5</accession>
<organism evidence="2 3">
    <name type="scientific">Candidatus Prevotella avicola</name>
    <dbReference type="NCBI Taxonomy" id="2838738"/>
    <lineage>
        <taxon>Bacteria</taxon>
        <taxon>Pseudomonadati</taxon>
        <taxon>Bacteroidota</taxon>
        <taxon>Bacteroidia</taxon>
        <taxon>Bacteroidales</taxon>
        <taxon>Prevotellaceae</taxon>
        <taxon>Prevotella</taxon>
    </lineage>
</organism>
<dbReference type="SUPFAM" id="SSF52833">
    <property type="entry name" value="Thioredoxin-like"/>
    <property type="match status" value="1"/>
</dbReference>
<name>A0A9D2JWA5_9BACT</name>
<dbReference type="Pfam" id="PF14289">
    <property type="entry name" value="DUF4369"/>
    <property type="match status" value="1"/>
</dbReference>
<dbReference type="InterPro" id="IPR025380">
    <property type="entry name" value="DUF4369"/>
</dbReference>
<evidence type="ECO:0000313" key="2">
    <source>
        <dbReference type="EMBL" id="HIZ69681.1"/>
    </source>
</evidence>
<feature type="domain" description="DUF4369" evidence="1">
    <location>
        <begin position="26"/>
        <end position="117"/>
    </location>
</feature>
<dbReference type="EMBL" id="DXBE01000053">
    <property type="protein sequence ID" value="HIZ69681.1"/>
    <property type="molecule type" value="Genomic_DNA"/>
</dbReference>
<gene>
    <name evidence="2" type="ORF">H9966_07365</name>
</gene>
<dbReference type="PROSITE" id="PS51257">
    <property type="entry name" value="PROKAR_LIPOPROTEIN"/>
    <property type="match status" value="1"/>
</dbReference>
<comment type="caution">
    <text evidence="2">The sequence shown here is derived from an EMBL/GenBank/DDBJ whole genome shotgun (WGS) entry which is preliminary data.</text>
</comment>
<reference evidence="2" key="1">
    <citation type="journal article" date="2021" name="PeerJ">
        <title>Extensive microbial diversity within the chicken gut microbiome revealed by metagenomics and culture.</title>
        <authorList>
            <person name="Gilroy R."/>
            <person name="Ravi A."/>
            <person name="Getino M."/>
            <person name="Pursley I."/>
            <person name="Horton D.L."/>
            <person name="Alikhan N.F."/>
            <person name="Baker D."/>
            <person name="Gharbi K."/>
            <person name="Hall N."/>
            <person name="Watson M."/>
            <person name="Adriaenssens E.M."/>
            <person name="Foster-Nyarko E."/>
            <person name="Jarju S."/>
            <person name="Secka A."/>
            <person name="Antonio M."/>
            <person name="Oren A."/>
            <person name="Chaudhuri R.R."/>
            <person name="La Ragione R."/>
            <person name="Hildebrand F."/>
            <person name="Pallen M.J."/>
        </authorList>
    </citation>
    <scope>NUCLEOTIDE SEQUENCE</scope>
    <source>
        <strain evidence="2">ChiHecec3B27-8219</strain>
    </source>
</reference>
<dbReference type="Gene3D" id="3.40.30.10">
    <property type="entry name" value="Glutaredoxin"/>
    <property type="match status" value="1"/>
</dbReference>
<dbReference type="InterPro" id="IPR036249">
    <property type="entry name" value="Thioredoxin-like_sf"/>
</dbReference>
<evidence type="ECO:0000259" key="1">
    <source>
        <dbReference type="Pfam" id="PF14289"/>
    </source>
</evidence>
<protein>
    <submittedName>
        <fullName evidence="2">DUF4369 domain-containing protein</fullName>
    </submittedName>
</protein>
<reference evidence="2" key="2">
    <citation type="submission" date="2021-04" db="EMBL/GenBank/DDBJ databases">
        <authorList>
            <person name="Gilroy R."/>
        </authorList>
    </citation>
    <scope>NUCLEOTIDE SEQUENCE</scope>
    <source>
        <strain evidence="2">ChiHecec3B27-8219</strain>
    </source>
</reference>
<proteinExistence type="predicted"/>
<evidence type="ECO:0000313" key="3">
    <source>
        <dbReference type="Proteomes" id="UP000824055"/>
    </source>
</evidence>
<sequence>MRRFAYTLIVVFGLLLTACGSGNGQFKLDGRFLHFNQGELYVYSYDGSIAGVDTIKVEAGRFAYEIPCEMPTTLMLVFPNFSEQPVFAEPGKSVSVKADASHLRELKVEGSKENKLMNEFREMIVSVSPPEEKRLAEMFIKDHPESNVSVFLLRKYFVMSLTPDYDKAMELMALLEEKQPKNGALIRLHAQVNGAKNTAMGKPLPNFTAKDVYGNTITSASLRAPVLVISTWASWDYNSKNMQRHLRRIRRQRGGNDMKLLSICVDPGLTDCKRTMASDTIDWPVICSGEMLDDKTLKLLGLTSVPGNIVLRNGRVVATGLSLLELEKKLESL</sequence>
<dbReference type="Proteomes" id="UP000824055">
    <property type="component" value="Unassembled WGS sequence"/>
</dbReference>
<dbReference type="AlphaFoldDB" id="A0A9D2JWA5"/>